<evidence type="ECO:0000313" key="1">
    <source>
        <dbReference type="EMBL" id="NML24745.1"/>
    </source>
</evidence>
<name>A0A848G107_9RHOO</name>
<sequence>MSWFSRVVWSEGLFLQPQHFQQQDRHAAWWVESRVAPLVGNHWGFSHLVIDEAALVAGKFAILEARGILPDGTPFDIPNVDLPPPALDFPRDAKDQIVCLALPLRRAQGLEVSLDSADATARLARYEPVDFEVSDAHTEKGGAFSIQVGQPKLRLALSDPLTDAYARVGVARVTERRADNSLLLDRGYIPPVLDSAVSPVLDGYIKEVSALLHQRGDALASRLAHPGAGGVAEVADFLFLMTVNRYQPVFDQFRSDHPLHPRHLFERLLEVAGELSTLATSGRRPGDFPVYCHDELDLCFLPLIRAIRLGLTTLLDQNAIAIDLQDHKQGRYVGHIIDRSLLRNAGFILAVNAQLPGEMLRTRFPAQAKLGPLERMRDLVNLQLPGIALRPLPVAPRQIPYHAGFSYFELDNTGDLWQQLDASGALGIYVTGDFPGLDLSLWAIRA</sequence>
<dbReference type="NCBIfam" id="TIGR03353">
    <property type="entry name" value="VI_chp_4"/>
    <property type="match status" value="1"/>
</dbReference>
<organism evidence="1 2">
    <name type="scientific">Zoogloea dura</name>
    <dbReference type="NCBI Taxonomy" id="2728840"/>
    <lineage>
        <taxon>Bacteria</taxon>
        <taxon>Pseudomonadati</taxon>
        <taxon>Pseudomonadota</taxon>
        <taxon>Betaproteobacteria</taxon>
        <taxon>Rhodocyclales</taxon>
        <taxon>Zoogloeaceae</taxon>
        <taxon>Zoogloea</taxon>
    </lineage>
</organism>
<dbReference type="PANTHER" id="PTHR35566">
    <property type="entry name" value="BLR3599 PROTEIN"/>
    <property type="match status" value="1"/>
</dbReference>
<proteinExistence type="predicted"/>
<protein>
    <submittedName>
        <fullName evidence="1">Type VI secretion system baseplate subunit TssK</fullName>
    </submittedName>
</protein>
<keyword evidence="2" id="KW-1185">Reference proteome</keyword>
<comment type="caution">
    <text evidence="1">The sequence shown here is derived from an EMBL/GenBank/DDBJ whole genome shotgun (WGS) entry which is preliminary data.</text>
</comment>
<dbReference type="EMBL" id="JABBGA010000002">
    <property type="protein sequence ID" value="NML24745.1"/>
    <property type="molecule type" value="Genomic_DNA"/>
</dbReference>
<accession>A0A848G107</accession>
<dbReference type="Proteomes" id="UP000580043">
    <property type="component" value="Unassembled WGS sequence"/>
</dbReference>
<dbReference type="PANTHER" id="PTHR35566:SF1">
    <property type="entry name" value="TYPE VI SECRETION SYSTEM BASEPLATE COMPONENT TSSK1"/>
    <property type="match status" value="1"/>
</dbReference>
<dbReference type="RefSeq" id="WP_169144394.1">
    <property type="nucleotide sequence ID" value="NZ_JABBGA010000002.1"/>
</dbReference>
<reference evidence="1 2" key="1">
    <citation type="submission" date="2020-04" db="EMBL/GenBank/DDBJ databases">
        <title>Zoogloea sp. G-4-1-14 isolated from soil.</title>
        <authorList>
            <person name="Dahal R.H."/>
        </authorList>
    </citation>
    <scope>NUCLEOTIDE SEQUENCE [LARGE SCALE GENOMIC DNA]</scope>
    <source>
        <strain evidence="1 2">G-4-1-14</strain>
    </source>
</reference>
<evidence type="ECO:0000313" key="2">
    <source>
        <dbReference type="Proteomes" id="UP000580043"/>
    </source>
</evidence>
<gene>
    <name evidence="1" type="primary">tssK</name>
    <name evidence="1" type="ORF">HHL15_03260</name>
</gene>
<dbReference type="Pfam" id="PF05936">
    <property type="entry name" value="T6SS_VasE"/>
    <property type="match status" value="1"/>
</dbReference>
<dbReference type="AlphaFoldDB" id="A0A848G107"/>
<dbReference type="InterPro" id="IPR010263">
    <property type="entry name" value="T6SS_TssK"/>
</dbReference>